<keyword evidence="8" id="KW-0418">Kinase</keyword>
<feature type="binding site" evidence="12">
    <location>
        <position position="44"/>
    </location>
    <ligand>
        <name>ATP</name>
        <dbReference type="ChEBI" id="CHEBI:30616"/>
    </ligand>
</feature>
<evidence type="ECO:0000256" key="10">
    <source>
        <dbReference type="ARBA" id="ARBA00022989"/>
    </source>
</evidence>
<dbReference type="InterPro" id="IPR000719">
    <property type="entry name" value="Prot_kinase_dom"/>
</dbReference>
<evidence type="ECO:0000256" key="11">
    <source>
        <dbReference type="ARBA" id="ARBA00023136"/>
    </source>
</evidence>
<evidence type="ECO:0000256" key="3">
    <source>
        <dbReference type="ARBA" id="ARBA00022475"/>
    </source>
</evidence>
<dbReference type="GO" id="GO:0005524">
    <property type="term" value="F:ATP binding"/>
    <property type="evidence" value="ECO:0007669"/>
    <property type="project" value="UniProtKB-UniRule"/>
</dbReference>
<feature type="domain" description="Protein kinase" evidence="14">
    <location>
        <begin position="15"/>
        <end position="275"/>
    </location>
</feature>
<proteinExistence type="predicted"/>
<evidence type="ECO:0000256" key="8">
    <source>
        <dbReference type="ARBA" id="ARBA00022777"/>
    </source>
</evidence>
<dbReference type="Proteomes" id="UP000093925">
    <property type="component" value="Unassembled WGS sequence"/>
</dbReference>
<dbReference type="EC" id="2.7.11.1" evidence="2"/>
<dbReference type="AlphaFoldDB" id="A0A1A3KSE7"/>
<dbReference type="InterPro" id="IPR055797">
    <property type="entry name" value="DUF7373"/>
</dbReference>
<evidence type="ECO:0000313" key="15">
    <source>
        <dbReference type="EMBL" id="OBJ88127.1"/>
    </source>
</evidence>
<comment type="subcellular location">
    <subcellularLocation>
        <location evidence="1">Cell membrane</location>
        <topology evidence="1">Single-pass membrane protein</topology>
    </subcellularLocation>
</comment>
<evidence type="ECO:0000256" key="6">
    <source>
        <dbReference type="ARBA" id="ARBA00022692"/>
    </source>
</evidence>
<dbReference type="PANTHER" id="PTHR43289">
    <property type="entry name" value="MITOGEN-ACTIVATED PROTEIN KINASE KINASE KINASE 20-RELATED"/>
    <property type="match status" value="1"/>
</dbReference>
<dbReference type="PROSITE" id="PS00107">
    <property type="entry name" value="PROTEIN_KINASE_ATP"/>
    <property type="match status" value="1"/>
</dbReference>
<dbReference type="PROSITE" id="PS00108">
    <property type="entry name" value="PROTEIN_KINASE_ST"/>
    <property type="match status" value="1"/>
</dbReference>
<keyword evidence="7 12" id="KW-0547">Nucleotide-binding</keyword>
<accession>A0A1A3KSE7</accession>
<evidence type="ECO:0000256" key="13">
    <source>
        <dbReference type="SAM" id="Phobius"/>
    </source>
</evidence>
<organism evidence="15 16">
    <name type="scientific">Mycobacterium asiaticum</name>
    <dbReference type="NCBI Taxonomy" id="1790"/>
    <lineage>
        <taxon>Bacteria</taxon>
        <taxon>Bacillati</taxon>
        <taxon>Actinomycetota</taxon>
        <taxon>Actinomycetes</taxon>
        <taxon>Mycobacteriales</taxon>
        <taxon>Mycobacteriaceae</taxon>
        <taxon>Mycobacterium</taxon>
    </lineage>
</organism>
<feature type="transmembrane region" description="Helical" evidence="13">
    <location>
        <begin position="340"/>
        <end position="362"/>
    </location>
</feature>
<evidence type="ECO:0000313" key="16">
    <source>
        <dbReference type="Proteomes" id="UP000093925"/>
    </source>
</evidence>
<sequence>MSETQPEIGTQLGPYLLRRKIGSGGMGTVYEAQDTVMDRVVALKLISGPYARDPAYRQRLQREARIAGRLQDPHVVPVHAAGEIDGQLFVDMRLINATDLDAVLRQSGPLPPVKAVSIVRQIASALDAAHAVGVLHRDVKPANILISPDDFAYLVDFGIANSATEIKLTQMGDVLGTWTYMAPERFRGDESQVTPRADTYALACVLVEALTGAPPFVGDTASLVGAHLSEAPPRLSARLGLPPALDDVIARGMAKDPAQRYATSGEFARAAEEALAGMGNTTAAFTIPAAPAPAMPERPVQQPPVPQWQPPPVPYGYPPHGPTNYPAPQGLPKSSSRNRWILIAAAVVLIVAVAAGLAIWQLSSGSGPAPKNAVDITKLDVGHYGTKPRPLPGPTTVEDGRFLEAYRLAEGVANPYAVDPVLDHVYGSATPEPQTAATTISGTGTPLTQPVLEKYGMISGYFVEGVSKRINDFAREPSGDVLLILLSSFPNDDSAARAATEMDSVDFAVNPDNRTTKIPGYPQAKAHYRPGSPSVGATMASGRVVVSIAVRSDAHPDVSYLTQRIQRTLDIEQPLLSKLIPINNASLTTAQLDPDRMLSRLFVAGDQPKLSPTFGSMGPHAASFCADSQAQREGLFDEAGIDRCAFGVDAVLLRAKDESAAKAILPKLVDAEREEFIDHDVPAPTELPDARCYEQKKEIVADNANARFACFVGFGRYVATVSSNEENDVRQRAAAQYAMLVNSA</sequence>
<evidence type="ECO:0000256" key="2">
    <source>
        <dbReference type="ARBA" id="ARBA00012513"/>
    </source>
</evidence>
<evidence type="ECO:0000259" key="14">
    <source>
        <dbReference type="PROSITE" id="PS50011"/>
    </source>
</evidence>
<dbReference type="Pfam" id="PF00069">
    <property type="entry name" value="Pkinase"/>
    <property type="match status" value="1"/>
</dbReference>
<evidence type="ECO:0000256" key="1">
    <source>
        <dbReference type="ARBA" id="ARBA00004162"/>
    </source>
</evidence>
<dbReference type="PROSITE" id="PS50011">
    <property type="entry name" value="PROTEIN_KINASE_DOM"/>
    <property type="match status" value="1"/>
</dbReference>
<evidence type="ECO:0000256" key="5">
    <source>
        <dbReference type="ARBA" id="ARBA00022679"/>
    </source>
</evidence>
<dbReference type="InterPro" id="IPR008271">
    <property type="entry name" value="Ser/Thr_kinase_AS"/>
</dbReference>
<dbReference type="Gene3D" id="1.10.510.10">
    <property type="entry name" value="Transferase(Phosphotransferase) domain 1"/>
    <property type="match status" value="1"/>
</dbReference>
<dbReference type="InterPro" id="IPR011009">
    <property type="entry name" value="Kinase-like_dom_sf"/>
</dbReference>
<gene>
    <name evidence="15" type="ORF">A5640_05190</name>
</gene>
<dbReference type="SMART" id="SM00220">
    <property type="entry name" value="S_TKc"/>
    <property type="match status" value="1"/>
</dbReference>
<comment type="caution">
    <text evidence="15">The sequence shown here is derived from an EMBL/GenBank/DDBJ whole genome shotgun (WGS) entry which is preliminary data.</text>
</comment>
<dbReference type="RefSeq" id="WP_065138980.1">
    <property type="nucleotide sequence ID" value="NZ_LZLM01000038.1"/>
</dbReference>
<keyword evidence="3" id="KW-1003">Cell membrane</keyword>
<dbReference type="CDD" id="cd14014">
    <property type="entry name" value="STKc_PknB_like"/>
    <property type="match status" value="1"/>
</dbReference>
<dbReference type="GO" id="GO:0004674">
    <property type="term" value="F:protein serine/threonine kinase activity"/>
    <property type="evidence" value="ECO:0007669"/>
    <property type="project" value="UniProtKB-KW"/>
</dbReference>
<dbReference type="FunFam" id="1.10.510.10:FF:000021">
    <property type="entry name" value="Serine/threonine protein kinase"/>
    <property type="match status" value="1"/>
</dbReference>
<dbReference type="InterPro" id="IPR056463">
    <property type="entry name" value="DUF7373_C"/>
</dbReference>
<dbReference type="EMBL" id="LZLM01000038">
    <property type="protein sequence ID" value="OBJ88127.1"/>
    <property type="molecule type" value="Genomic_DNA"/>
</dbReference>
<dbReference type="FunFam" id="3.30.200.20:FF:000348">
    <property type="entry name" value="Serine/threonine protein kinase"/>
    <property type="match status" value="1"/>
</dbReference>
<keyword evidence="10 13" id="KW-1133">Transmembrane helix</keyword>
<keyword evidence="11 13" id="KW-0472">Membrane</keyword>
<dbReference type="Pfam" id="PF24092">
    <property type="entry name" value="DUF7373_C"/>
    <property type="match status" value="1"/>
</dbReference>
<protein>
    <recommendedName>
        <fullName evidence="2">non-specific serine/threonine protein kinase</fullName>
        <ecNumber evidence="2">2.7.11.1</ecNumber>
    </recommendedName>
</protein>
<dbReference type="SUPFAM" id="SSF56112">
    <property type="entry name" value="Protein kinase-like (PK-like)"/>
    <property type="match status" value="1"/>
</dbReference>
<dbReference type="InterPro" id="IPR017441">
    <property type="entry name" value="Protein_kinase_ATP_BS"/>
</dbReference>
<dbReference type="PANTHER" id="PTHR43289:SF6">
    <property type="entry name" value="SERINE_THREONINE-PROTEIN KINASE NEKL-3"/>
    <property type="match status" value="1"/>
</dbReference>
<reference evidence="15 16" key="1">
    <citation type="submission" date="2016-06" db="EMBL/GenBank/DDBJ databases">
        <authorList>
            <person name="Kjaerup R.B."/>
            <person name="Dalgaard T.S."/>
            <person name="Juul-Madsen H.R."/>
        </authorList>
    </citation>
    <scope>NUCLEOTIDE SEQUENCE [LARGE SCALE GENOMIC DNA]</scope>
    <source>
        <strain evidence="15 16">1276495.2</strain>
    </source>
</reference>
<evidence type="ECO:0000256" key="4">
    <source>
        <dbReference type="ARBA" id="ARBA00022527"/>
    </source>
</evidence>
<dbReference type="GO" id="GO:0080090">
    <property type="term" value="P:regulation of primary metabolic process"/>
    <property type="evidence" value="ECO:0007669"/>
    <property type="project" value="UniProtKB-ARBA"/>
</dbReference>
<dbReference type="Gene3D" id="3.30.200.20">
    <property type="entry name" value="Phosphorylase Kinase, domain 1"/>
    <property type="match status" value="1"/>
</dbReference>
<dbReference type="GO" id="GO:0005886">
    <property type="term" value="C:plasma membrane"/>
    <property type="evidence" value="ECO:0007669"/>
    <property type="project" value="UniProtKB-SubCell"/>
</dbReference>
<keyword evidence="6 13" id="KW-0812">Transmembrane</keyword>
<dbReference type="Pfam" id="PF24088">
    <property type="entry name" value="DUF7373"/>
    <property type="match status" value="1"/>
</dbReference>
<evidence type="ECO:0000256" key="9">
    <source>
        <dbReference type="ARBA" id="ARBA00022840"/>
    </source>
</evidence>
<evidence type="ECO:0000256" key="7">
    <source>
        <dbReference type="ARBA" id="ARBA00022741"/>
    </source>
</evidence>
<keyword evidence="9 12" id="KW-0067">ATP-binding</keyword>
<keyword evidence="5" id="KW-0808">Transferase</keyword>
<name>A0A1A3KSE7_MYCAS</name>
<keyword evidence="4" id="KW-0723">Serine/threonine-protein kinase</keyword>
<evidence type="ECO:0000256" key="12">
    <source>
        <dbReference type="PROSITE-ProRule" id="PRU10141"/>
    </source>
</evidence>